<feature type="compositionally biased region" description="Low complexity" evidence="1">
    <location>
        <begin position="350"/>
        <end position="359"/>
    </location>
</feature>
<organism evidence="2 3">
    <name type="scientific">Lunasporangiospora selenospora</name>
    <dbReference type="NCBI Taxonomy" id="979761"/>
    <lineage>
        <taxon>Eukaryota</taxon>
        <taxon>Fungi</taxon>
        <taxon>Fungi incertae sedis</taxon>
        <taxon>Mucoromycota</taxon>
        <taxon>Mortierellomycotina</taxon>
        <taxon>Mortierellomycetes</taxon>
        <taxon>Mortierellales</taxon>
        <taxon>Mortierellaceae</taxon>
        <taxon>Lunasporangiospora</taxon>
    </lineage>
</organism>
<comment type="caution">
    <text evidence="2">The sequence shown here is derived from an EMBL/GenBank/DDBJ whole genome shotgun (WGS) entry which is preliminary data.</text>
</comment>
<gene>
    <name evidence="2" type="ORF">BGW38_000669</name>
</gene>
<evidence type="ECO:0000313" key="2">
    <source>
        <dbReference type="EMBL" id="KAF9582087.1"/>
    </source>
</evidence>
<name>A0A9P6KET3_9FUNG</name>
<dbReference type="Proteomes" id="UP000780801">
    <property type="component" value="Unassembled WGS sequence"/>
</dbReference>
<feature type="region of interest" description="Disordered" evidence="1">
    <location>
        <begin position="350"/>
        <end position="373"/>
    </location>
</feature>
<dbReference type="OrthoDB" id="2444470at2759"/>
<protein>
    <submittedName>
        <fullName evidence="2">Uncharacterized protein</fullName>
    </submittedName>
</protein>
<evidence type="ECO:0000313" key="3">
    <source>
        <dbReference type="Proteomes" id="UP000780801"/>
    </source>
</evidence>
<proteinExistence type="predicted"/>
<reference evidence="2" key="1">
    <citation type="journal article" date="2020" name="Fungal Divers.">
        <title>Resolving the Mortierellaceae phylogeny through synthesis of multi-gene phylogenetics and phylogenomics.</title>
        <authorList>
            <person name="Vandepol N."/>
            <person name="Liber J."/>
            <person name="Desiro A."/>
            <person name="Na H."/>
            <person name="Kennedy M."/>
            <person name="Barry K."/>
            <person name="Grigoriev I.V."/>
            <person name="Miller A.N."/>
            <person name="O'Donnell K."/>
            <person name="Stajich J.E."/>
            <person name="Bonito G."/>
        </authorList>
    </citation>
    <scope>NUCLEOTIDE SEQUENCE</scope>
    <source>
        <strain evidence="2">KOD1015</strain>
    </source>
</reference>
<keyword evidence="3" id="KW-1185">Reference proteome</keyword>
<feature type="region of interest" description="Disordered" evidence="1">
    <location>
        <begin position="1"/>
        <end position="20"/>
    </location>
</feature>
<accession>A0A9P6KET3</accession>
<sequence length="373" mass="39171">MTPSSIEMETRSVKSMAGTAVTNGSQSSLDLYLDYTANNGRGTPIHQTFIQSPLSKLSSLDQRANTHSGELKGSLNAQEKGLATGSILSRTTMKSEPLTLFSGVGPSKTGGTANLPDISLSASSPEFKSMPLPPYFRDTDIMKFGYILMLMVATVVPDALAFVCPDAESINYACRQLNVFPLVCYDPSRNVQECNAKQCNQPYIDNYSTCQCRRSMTDFYESSRNVGGLIRRCGGGFTNPYGDSSQYRPGQGTATFPTSATATGATGAPGSMTRIYDGTTYYGGQTGVVSGTTRIVSATAVVGGTTIFSGTTTWVSETPRILSGSSSPAMIITEKVEPVVVRTDAGQAAMSGAGASSSGYGTGTGGYNPAPRP</sequence>
<evidence type="ECO:0000256" key="1">
    <source>
        <dbReference type="SAM" id="MobiDB-lite"/>
    </source>
</evidence>
<dbReference type="AlphaFoldDB" id="A0A9P6KET3"/>
<dbReference type="EMBL" id="JAABOA010001192">
    <property type="protein sequence ID" value="KAF9582087.1"/>
    <property type="molecule type" value="Genomic_DNA"/>
</dbReference>